<evidence type="ECO:0000256" key="1">
    <source>
        <dbReference type="ARBA" id="ARBA00008857"/>
    </source>
</evidence>
<dbReference type="SUPFAM" id="SSF56349">
    <property type="entry name" value="DNA breaking-rejoining enzymes"/>
    <property type="match status" value="1"/>
</dbReference>
<evidence type="ECO:0000313" key="6">
    <source>
        <dbReference type="EMBL" id="MBA4545317.1"/>
    </source>
</evidence>
<dbReference type="PANTHER" id="PTHR30349:SF41">
    <property type="entry name" value="INTEGRASE_RECOMBINASE PROTEIN MJ0367-RELATED"/>
    <property type="match status" value="1"/>
</dbReference>
<dbReference type="InterPro" id="IPR004107">
    <property type="entry name" value="Integrase_SAM-like_N"/>
</dbReference>
<dbReference type="EMBL" id="JACEIT010000003">
    <property type="protein sequence ID" value="MBA4545317.1"/>
    <property type="molecule type" value="Genomic_DNA"/>
</dbReference>
<dbReference type="Gene3D" id="1.10.150.130">
    <property type="match status" value="1"/>
</dbReference>
<dbReference type="Gene3D" id="1.10.443.10">
    <property type="entry name" value="Intergrase catalytic core"/>
    <property type="match status" value="1"/>
</dbReference>
<keyword evidence="2" id="KW-0229">DNA integration</keyword>
<dbReference type="InterPro" id="IPR050090">
    <property type="entry name" value="Tyrosine_recombinase_XerCD"/>
</dbReference>
<dbReference type="Pfam" id="PF14659">
    <property type="entry name" value="Phage_int_SAM_3"/>
    <property type="match status" value="1"/>
</dbReference>
<keyword evidence="4" id="KW-0233">DNA recombination</keyword>
<comment type="caution">
    <text evidence="6">The sequence shown here is derived from an EMBL/GenBank/DDBJ whole genome shotgun (WGS) entry which is preliminary data.</text>
</comment>
<dbReference type="InterPro" id="IPR011010">
    <property type="entry name" value="DNA_brk_join_enz"/>
</dbReference>
<reference evidence="6 7" key="1">
    <citation type="submission" date="2020-07" db="EMBL/GenBank/DDBJ databases">
        <authorList>
            <person name="Feng H."/>
        </authorList>
    </citation>
    <scope>NUCLEOTIDE SEQUENCE [LARGE SCALE GENOMIC DNA]</scope>
    <source>
        <strain evidence="7">s-7</strain>
    </source>
</reference>
<evidence type="ECO:0000256" key="3">
    <source>
        <dbReference type="ARBA" id="ARBA00023125"/>
    </source>
</evidence>
<name>A0A7W1XEX7_9ENTE</name>
<organism evidence="6 7">
    <name type="scientific">Enterococcus lactis</name>
    <dbReference type="NCBI Taxonomy" id="357441"/>
    <lineage>
        <taxon>Bacteria</taxon>
        <taxon>Bacillati</taxon>
        <taxon>Bacillota</taxon>
        <taxon>Bacilli</taxon>
        <taxon>Lactobacillales</taxon>
        <taxon>Enterococcaceae</taxon>
        <taxon>Enterococcus</taxon>
    </lineage>
</organism>
<dbReference type="AlphaFoldDB" id="A0A7W1XEX7"/>
<proteinExistence type="inferred from homology"/>
<dbReference type="GO" id="GO:0006310">
    <property type="term" value="P:DNA recombination"/>
    <property type="evidence" value="ECO:0007669"/>
    <property type="project" value="UniProtKB-KW"/>
</dbReference>
<feature type="domain" description="Tyr recombinase" evidence="5">
    <location>
        <begin position="199"/>
        <end position="453"/>
    </location>
</feature>
<keyword evidence="3" id="KW-0238">DNA-binding</keyword>
<dbReference type="InterPro" id="IPR013762">
    <property type="entry name" value="Integrase-like_cat_sf"/>
</dbReference>
<dbReference type="Proteomes" id="UP000531895">
    <property type="component" value="Unassembled WGS sequence"/>
</dbReference>
<comment type="similarity">
    <text evidence="1">Belongs to the 'phage' integrase family.</text>
</comment>
<dbReference type="InterPro" id="IPR010998">
    <property type="entry name" value="Integrase_recombinase_N"/>
</dbReference>
<sequence>MLRSSEWKQYLRSSYTTIDKKNYLRTFQAYYDPVKGKTRKKSVNWKAKGFKSEKQALRYLKEQIEKEFNKYTMFSDVNQCETFGELTALWLKAWSPTVRQTTVHYQKEILHRYLQPHFVDNLRLKQLTPLFVEGACADILMVRSKQTKTLLEKATLEKIRSLLKQILSYGYRHDLILFDLNKIVLKIPNDRKIRAIQRRKKKFLEKKEVRILLAAIHEKYETNKEINKMGKLYLDLVEFMIRNGLRIGEVSALTIEKVDFSAKKLLINEGVVAAGRSVKEYVRSPPKTIASIREIALDTRSVEIIQNRIRINQARQVEMKQREEGNFYQTYKRTEKASYNRRIATSKKFIFSETIFQTQNGTPVVYHSLNEFLNGRGNNKKTVRSVQDILKEKYPEFQKKVSTHTFRYTHISLLAEAGLPIKAIMDRVGHSDMKTTLEVYNQVTSSMKEKIIQEVDSWIF</sequence>
<evidence type="ECO:0000313" key="7">
    <source>
        <dbReference type="Proteomes" id="UP000531895"/>
    </source>
</evidence>
<dbReference type="GO" id="GO:0003677">
    <property type="term" value="F:DNA binding"/>
    <property type="evidence" value="ECO:0007669"/>
    <property type="project" value="UniProtKB-KW"/>
</dbReference>
<dbReference type="InterPro" id="IPR002104">
    <property type="entry name" value="Integrase_catalytic"/>
</dbReference>
<protein>
    <submittedName>
        <fullName evidence="6">Tyrosine-type recombinase/integrase</fullName>
    </submittedName>
</protein>
<dbReference type="PROSITE" id="PS51898">
    <property type="entry name" value="TYR_RECOMBINASE"/>
    <property type="match status" value="1"/>
</dbReference>
<evidence type="ECO:0000259" key="5">
    <source>
        <dbReference type="PROSITE" id="PS51898"/>
    </source>
</evidence>
<dbReference type="CDD" id="cd01189">
    <property type="entry name" value="INT_ICEBs1_C_like"/>
    <property type="match status" value="1"/>
</dbReference>
<accession>A0A7W1XEX7</accession>
<gene>
    <name evidence="6" type="ORF">H1Z91_02985</name>
</gene>
<evidence type="ECO:0000256" key="2">
    <source>
        <dbReference type="ARBA" id="ARBA00022908"/>
    </source>
</evidence>
<dbReference type="Pfam" id="PF00589">
    <property type="entry name" value="Phage_integrase"/>
    <property type="match status" value="1"/>
</dbReference>
<evidence type="ECO:0000256" key="4">
    <source>
        <dbReference type="ARBA" id="ARBA00023172"/>
    </source>
</evidence>
<dbReference type="GO" id="GO:0015074">
    <property type="term" value="P:DNA integration"/>
    <property type="evidence" value="ECO:0007669"/>
    <property type="project" value="UniProtKB-KW"/>
</dbReference>
<dbReference type="PANTHER" id="PTHR30349">
    <property type="entry name" value="PHAGE INTEGRASE-RELATED"/>
    <property type="match status" value="1"/>
</dbReference>
<dbReference type="RefSeq" id="WP_002314828.1">
    <property type="nucleotide sequence ID" value="NZ_BNJW01000001.1"/>
</dbReference>